<organism evidence="7 8">
    <name type="scientific">Thioclava dalianensis</name>
    <dbReference type="NCBI Taxonomy" id="1185766"/>
    <lineage>
        <taxon>Bacteria</taxon>
        <taxon>Pseudomonadati</taxon>
        <taxon>Pseudomonadota</taxon>
        <taxon>Alphaproteobacteria</taxon>
        <taxon>Rhodobacterales</taxon>
        <taxon>Paracoccaceae</taxon>
        <taxon>Thioclava</taxon>
    </lineage>
</organism>
<evidence type="ECO:0000313" key="7">
    <source>
        <dbReference type="EMBL" id="KEP70858.1"/>
    </source>
</evidence>
<comment type="cofactor">
    <cofactor evidence="1">
        <name>Mg(2+)</name>
        <dbReference type="ChEBI" id="CHEBI:18420"/>
    </cofactor>
</comment>
<dbReference type="CDD" id="cd04179">
    <property type="entry name" value="DPM_DPG-synthase_like"/>
    <property type="match status" value="1"/>
</dbReference>
<dbReference type="PANTHER" id="PTHR48090:SF10">
    <property type="entry name" value="GLUCOSYL-3-PHOSPHOGLYCERATE SYNTHASE"/>
    <property type="match status" value="1"/>
</dbReference>
<dbReference type="AlphaFoldDB" id="A0A074TPF5"/>
<evidence type="ECO:0000256" key="2">
    <source>
        <dbReference type="ARBA" id="ARBA00006739"/>
    </source>
</evidence>
<protein>
    <submittedName>
        <fullName evidence="7">Glycosyl transferase</fullName>
    </submittedName>
</protein>
<evidence type="ECO:0000256" key="1">
    <source>
        <dbReference type="ARBA" id="ARBA00001946"/>
    </source>
</evidence>
<dbReference type="PANTHER" id="PTHR48090">
    <property type="entry name" value="UNDECAPRENYL-PHOSPHATE 4-DEOXY-4-FORMAMIDO-L-ARABINOSE TRANSFERASE-RELATED"/>
    <property type="match status" value="1"/>
</dbReference>
<dbReference type="eggNOG" id="COG1216">
    <property type="taxonomic scope" value="Bacteria"/>
</dbReference>
<dbReference type="GO" id="GO:0016757">
    <property type="term" value="F:glycosyltransferase activity"/>
    <property type="evidence" value="ECO:0007669"/>
    <property type="project" value="UniProtKB-KW"/>
</dbReference>
<dbReference type="RefSeq" id="WP_051693327.1">
    <property type="nucleotide sequence ID" value="NZ_FOVB01000002.1"/>
</dbReference>
<dbReference type="Pfam" id="PF00535">
    <property type="entry name" value="Glycos_transf_2"/>
    <property type="match status" value="1"/>
</dbReference>
<feature type="domain" description="Glycosyltransferase 2-like" evidence="6">
    <location>
        <begin position="5"/>
        <end position="122"/>
    </location>
</feature>
<dbReference type="Proteomes" id="UP000027725">
    <property type="component" value="Unassembled WGS sequence"/>
</dbReference>
<dbReference type="SUPFAM" id="SSF53448">
    <property type="entry name" value="Nucleotide-diphospho-sugar transferases"/>
    <property type="match status" value="1"/>
</dbReference>
<keyword evidence="4 7" id="KW-0808">Transferase</keyword>
<keyword evidence="5" id="KW-0460">Magnesium</keyword>
<dbReference type="InterPro" id="IPR050256">
    <property type="entry name" value="Glycosyltransferase_2"/>
</dbReference>
<dbReference type="STRING" id="1185766.SAMN05216224_102525"/>
<evidence type="ECO:0000313" key="8">
    <source>
        <dbReference type="Proteomes" id="UP000027725"/>
    </source>
</evidence>
<evidence type="ECO:0000256" key="5">
    <source>
        <dbReference type="ARBA" id="ARBA00022842"/>
    </source>
</evidence>
<keyword evidence="8" id="KW-1185">Reference proteome</keyword>
<keyword evidence="3" id="KW-0328">Glycosyltransferase</keyword>
<dbReference type="EMBL" id="JHEH01000004">
    <property type="protein sequence ID" value="KEP70858.1"/>
    <property type="molecule type" value="Genomic_DNA"/>
</dbReference>
<evidence type="ECO:0000256" key="3">
    <source>
        <dbReference type="ARBA" id="ARBA00022676"/>
    </source>
</evidence>
<reference evidence="7 8" key="1">
    <citation type="submission" date="2014-03" db="EMBL/GenBank/DDBJ databases">
        <title>The draft genome sequence of Thioclava dalianensis DLFJ1-1.</title>
        <authorList>
            <person name="Lai Q."/>
            <person name="Shao Z."/>
        </authorList>
    </citation>
    <scope>NUCLEOTIDE SEQUENCE [LARGE SCALE GENOMIC DNA]</scope>
    <source>
        <strain evidence="7 8">DLFJ1-1</strain>
    </source>
</reference>
<accession>A0A074TPF5</accession>
<gene>
    <name evidence="7" type="ORF">DL1_13665</name>
</gene>
<dbReference type="InterPro" id="IPR001173">
    <property type="entry name" value="Glyco_trans_2-like"/>
</dbReference>
<comment type="similarity">
    <text evidence="2">Belongs to the glycosyltransferase 2 family.</text>
</comment>
<dbReference type="OrthoDB" id="9815923at2"/>
<comment type="caution">
    <text evidence="7">The sequence shown here is derived from an EMBL/GenBank/DDBJ whole genome shotgun (WGS) entry which is preliminary data.</text>
</comment>
<sequence>MTAFSCIIPAYNEGPRIAAVLECVLRQEELSEVIVVDDGSRDDTAAIAESYRSAHPQLRVLRQSVNAGKTAAVARGIAEAQGAHLVFLDSDLLGLTPEALGALLAPVAAGRADVSLSLRRNAPRLWHAIGLDYISGERVLPRAMLADRLEELHRLPQFGLEVFMNRIWIAEQARIAVVPWPEVDSPMKHDKLGTWRAGLRADARMMGDIFRTIGPVQALRQIRHMRGLRVRHDVGALPGTKAAPTR</sequence>
<proteinExistence type="inferred from homology"/>
<evidence type="ECO:0000256" key="4">
    <source>
        <dbReference type="ARBA" id="ARBA00022679"/>
    </source>
</evidence>
<name>A0A074TPF5_9RHOB</name>
<evidence type="ECO:0000259" key="6">
    <source>
        <dbReference type="Pfam" id="PF00535"/>
    </source>
</evidence>
<dbReference type="Gene3D" id="3.90.550.10">
    <property type="entry name" value="Spore Coat Polysaccharide Biosynthesis Protein SpsA, Chain A"/>
    <property type="match status" value="1"/>
</dbReference>
<dbReference type="InterPro" id="IPR029044">
    <property type="entry name" value="Nucleotide-diphossugar_trans"/>
</dbReference>